<sequence>MPAVQAGSTPALDHPGMTGRRPPETAVGLTRTPANDHIGT</sequence>
<feature type="region of interest" description="Disordered" evidence="1">
    <location>
        <begin position="1"/>
        <end position="40"/>
    </location>
</feature>
<organism evidence="2 3">
    <name type="scientific">Nonomuraea mangrovi</name>
    <dbReference type="NCBI Taxonomy" id="2316207"/>
    <lineage>
        <taxon>Bacteria</taxon>
        <taxon>Bacillati</taxon>
        <taxon>Actinomycetota</taxon>
        <taxon>Actinomycetes</taxon>
        <taxon>Streptosporangiales</taxon>
        <taxon>Streptosporangiaceae</taxon>
        <taxon>Nonomuraea</taxon>
    </lineage>
</organism>
<gene>
    <name evidence="2" type="ORF">ACFSKW_41490</name>
</gene>
<evidence type="ECO:0000313" key="3">
    <source>
        <dbReference type="Proteomes" id="UP001597368"/>
    </source>
</evidence>
<comment type="caution">
    <text evidence="2">The sequence shown here is derived from an EMBL/GenBank/DDBJ whole genome shotgun (WGS) entry which is preliminary data.</text>
</comment>
<name>A0ABW4T7K5_9ACTN</name>
<proteinExistence type="predicted"/>
<protein>
    <submittedName>
        <fullName evidence="2">Uncharacterized protein</fullName>
    </submittedName>
</protein>
<keyword evidence="3" id="KW-1185">Reference proteome</keyword>
<evidence type="ECO:0000256" key="1">
    <source>
        <dbReference type="SAM" id="MobiDB-lite"/>
    </source>
</evidence>
<dbReference type="EMBL" id="JBHUFV010000061">
    <property type="protein sequence ID" value="MFD1937967.1"/>
    <property type="molecule type" value="Genomic_DNA"/>
</dbReference>
<accession>A0ABW4T7K5</accession>
<dbReference type="Proteomes" id="UP001597368">
    <property type="component" value="Unassembled WGS sequence"/>
</dbReference>
<reference evidence="3" key="1">
    <citation type="journal article" date="2019" name="Int. J. Syst. Evol. Microbiol.">
        <title>The Global Catalogue of Microorganisms (GCM) 10K type strain sequencing project: providing services to taxonomists for standard genome sequencing and annotation.</title>
        <authorList>
            <consortium name="The Broad Institute Genomics Platform"/>
            <consortium name="The Broad Institute Genome Sequencing Center for Infectious Disease"/>
            <person name="Wu L."/>
            <person name="Ma J."/>
        </authorList>
    </citation>
    <scope>NUCLEOTIDE SEQUENCE [LARGE SCALE GENOMIC DNA]</scope>
    <source>
        <strain evidence="3">ICMP 6774ER</strain>
    </source>
</reference>
<evidence type="ECO:0000313" key="2">
    <source>
        <dbReference type="EMBL" id="MFD1937967.1"/>
    </source>
</evidence>
<dbReference type="RefSeq" id="WP_379579608.1">
    <property type="nucleotide sequence ID" value="NZ_JBHUFV010000061.1"/>
</dbReference>